<sequence length="185" mass="20001">MNALPDSGWGTPASSDQPNTWTPTTDPSPSPMSYGGDSTPISTPNNDTYSNDDASSSDRDMESNGNGSTSMDNDDDTGDPAEWFMERVCVQLKKDSSMGIIREINMDQTGVLEVSPDQPTITVRASEVVRVEPREHDMVLVTAGADVGVEGELVCIDGQDAILKDANEEFKIVDFVHLAKIERDS</sequence>
<dbReference type="Pfam" id="PF23287">
    <property type="entry name" value="KOW7_SPT5"/>
    <property type="match status" value="1"/>
</dbReference>
<evidence type="ECO:0000313" key="3">
    <source>
        <dbReference type="EMBL" id="CAD8902381.1"/>
    </source>
</evidence>
<dbReference type="EMBL" id="HBFR01040483">
    <property type="protein sequence ID" value="CAD8902381.1"/>
    <property type="molecule type" value="Transcribed_RNA"/>
</dbReference>
<proteinExistence type="predicted"/>
<reference evidence="3" key="1">
    <citation type="submission" date="2021-01" db="EMBL/GenBank/DDBJ databases">
        <authorList>
            <person name="Corre E."/>
            <person name="Pelletier E."/>
            <person name="Niang G."/>
            <person name="Scheremetjew M."/>
            <person name="Finn R."/>
            <person name="Kale V."/>
            <person name="Holt S."/>
            <person name="Cochrane G."/>
            <person name="Meng A."/>
            <person name="Brown T."/>
            <person name="Cohen L."/>
        </authorList>
    </citation>
    <scope>NUCLEOTIDE SEQUENCE</scope>
    <source>
        <strain evidence="3">308</strain>
    </source>
</reference>
<dbReference type="AlphaFoldDB" id="A0A7S1G0G5"/>
<feature type="compositionally biased region" description="Polar residues" evidence="1">
    <location>
        <begin position="39"/>
        <end position="54"/>
    </location>
</feature>
<feature type="domain" description="Spt5 KOW" evidence="2">
    <location>
        <begin position="131"/>
        <end position="181"/>
    </location>
</feature>
<dbReference type="InterPro" id="IPR057934">
    <property type="entry name" value="KOW_Spt5_7"/>
</dbReference>
<accession>A0A7S1G0G5</accession>
<evidence type="ECO:0000256" key="1">
    <source>
        <dbReference type="SAM" id="MobiDB-lite"/>
    </source>
</evidence>
<protein>
    <recommendedName>
        <fullName evidence="2">Spt5 KOW domain-containing protein</fullName>
    </recommendedName>
</protein>
<evidence type="ECO:0000259" key="2">
    <source>
        <dbReference type="Pfam" id="PF23287"/>
    </source>
</evidence>
<feature type="region of interest" description="Disordered" evidence="1">
    <location>
        <begin position="1"/>
        <end position="80"/>
    </location>
</feature>
<gene>
    <name evidence="3" type="ORF">CHYS00102_LOCUS29600</name>
</gene>
<feature type="compositionally biased region" description="Low complexity" evidence="1">
    <location>
        <begin position="18"/>
        <end position="33"/>
    </location>
</feature>
<name>A0A7S1G0G5_9STRA</name>
<organism evidence="3">
    <name type="scientific">Corethron hystrix</name>
    <dbReference type="NCBI Taxonomy" id="216773"/>
    <lineage>
        <taxon>Eukaryota</taxon>
        <taxon>Sar</taxon>
        <taxon>Stramenopiles</taxon>
        <taxon>Ochrophyta</taxon>
        <taxon>Bacillariophyta</taxon>
        <taxon>Coscinodiscophyceae</taxon>
        <taxon>Corethrophycidae</taxon>
        <taxon>Corethrales</taxon>
        <taxon>Corethraceae</taxon>
        <taxon>Corethron</taxon>
    </lineage>
</organism>